<dbReference type="PANTHER" id="PTHR16305">
    <property type="entry name" value="TESTICULAR SOLUBLE ADENYLYL CYCLASE"/>
    <property type="match status" value="1"/>
</dbReference>
<protein>
    <submittedName>
        <fullName evidence="4">AAA family ATPase</fullName>
    </submittedName>
</protein>
<keyword evidence="1" id="KW-0547">Nucleotide-binding</keyword>
<dbReference type="SUPFAM" id="SSF52540">
    <property type="entry name" value="P-loop containing nucleoside triphosphate hydrolases"/>
    <property type="match status" value="1"/>
</dbReference>
<dbReference type="SUPFAM" id="SSF46894">
    <property type="entry name" value="C-terminal effector domain of the bipartite response regulators"/>
    <property type="match status" value="1"/>
</dbReference>
<dbReference type="GO" id="GO:0006355">
    <property type="term" value="P:regulation of DNA-templated transcription"/>
    <property type="evidence" value="ECO:0007669"/>
    <property type="project" value="InterPro"/>
</dbReference>
<dbReference type="Gene3D" id="1.10.10.10">
    <property type="entry name" value="Winged helix-like DNA-binding domain superfamily/Winged helix DNA-binding domain"/>
    <property type="match status" value="1"/>
</dbReference>
<dbReference type="InterPro" id="IPR027417">
    <property type="entry name" value="P-loop_NTPase"/>
</dbReference>
<dbReference type="InterPro" id="IPR036388">
    <property type="entry name" value="WH-like_DNA-bd_sf"/>
</dbReference>
<dbReference type="SUPFAM" id="SSF48452">
    <property type="entry name" value="TPR-like"/>
    <property type="match status" value="3"/>
</dbReference>
<dbReference type="Pfam" id="PF13191">
    <property type="entry name" value="AAA_16"/>
    <property type="match status" value="1"/>
</dbReference>
<dbReference type="CDD" id="cd06170">
    <property type="entry name" value="LuxR_C_like"/>
    <property type="match status" value="1"/>
</dbReference>
<accession>A0AAU7UCH0</accession>
<name>A0AAU7UCH0_9DEIO</name>
<dbReference type="GO" id="GO:0005737">
    <property type="term" value="C:cytoplasm"/>
    <property type="evidence" value="ECO:0007669"/>
    <property type="project" value="TreeGrafter"/>
</dbReference>
<dbReference type="EMBL" id="CP158299">
    <property type="protein sequence ID" value="XBV86131.1"/>
    <property type="molecule type" value="Genomic_DNA"/>
</dbReference>
<dbReference type="Pfam" id="PF00196">
    <property type="entry name" value="GerE"/>
    <property type="match status" value="1"/>
</dbReference>
<dbReference type="RefSeq" id="WP_350244183.1">
    <property type="nucleotide sequence ID" value="NZ_CP158299.1"/>
</dbReference>
<dbReference type="KEGG" id="dsc:ABOD76_07465"/>
<evidence type="ECO:0000256" key="2">
    <source>
        <dbReference type="ARBA" id="ARBA00022840"/>
    </source>
</evidence>
<dbReference type="GO" id="GO:0005524">
    <property type="term" value="F:ATP binding"/>
    <property type="evidence" value="ECO:0007669"/>
    <property type="project" value="UniProtKB-KW"/>
</dbReference>
<keyword evidence="2" id="KW-0067">ATP-binding</keyword>
<dbReference type="SMART" id="SM00421">
    <property type="entry name" value="HTH_LUXR"/>
    <property type="match status" value="1"/>
</dbReference>
<dbReference type="Gene3D" id="3.40.50.300">
    <property type="entry name" value="P-loop containing nucleotide triphosphate hydrolases"/>
    <property type="match status" value="1"/>
</dbReference>
<dbReference type="GO" id="GO:0003677">
    <property type="term" value="F:DNA binding"/>
    <property type="evidence" value="ECO:0007669"/>
    <property type="project" value="InterPro"/>
</dbReference>
<evidence type="ECO:0000256" key="1">
    <source>
        <dbReference type="ARBA" id="ARBA00022741"/>
    </source>
</evidence>
<evidence type="ECO:0000313" key="4">
    <source>
        <dbReference type="EMBL" id="XBV86131.1"/>
    </source>
</evidence>
<dbReference type="GO" id="GO:0004016">
    <property type="term" value="F:adenylate cyclase activity"/>
    <property type="evidence" value="ECO:0007669"/>
    <property type="project" value="TreeGrafter"/>
</dbReference>
<dbReference type="SMART" id="SM00028">
    <property type="entry name" value="TPR"/>
    <property type="match status" value="4"/>
</dbReference>
<dbReference type="AlphaFoldDB" id="A0AAU7UCH0"/>
<dbReference type="PROSITE" id="PS50043">
    <property type="entry name" value="HTH_LUXR_2"/>
    <property type="match status" value="1"/>
</dbReference>
<dbReference type="InterPro" id="IPR011990">
    <property type="entry name" value="TPR-like_helical_dom_sf"/>
</dbReference>
<sequence length="950" mass="100613">MDTRSRPPVLIGREPEQALLRAALERARGRQGQLLLIVGEAGIGKTRLVDATVRDLAVPALHGPSREGRLTAPYAPFADALRSYLAAAPGALDHLLGREQLALLLPELGLSLPEGGGTPTAFQEALLGALTSLTSAWPAVLVLEDLHWADHATLDLLPALADRLDKLPLLVIGTYRREDLPRLHPLRRVRQELRRAGTLHDLTLEPLDAVATAALAAEQGGAPLTAPLARLVYDRTEGVPLFVHEFLHALRSAGRLESGLDGTLTLRPGPDLEVPLTLDRLSDRARQAAETAAVLGASFDANHLLDLIQDDAAFDSLTDGGVLTLDGPHATFRHALIRDAIYAGIPWARRRTLHRLIAAQLDRAGAPPGVTAGHWLAGQEPERARAALLVASTAFCRLHAYRDAADAAGRALELWPNGVDEQQRLDVLDQLGRCAQACGQLPEAARAWREAAQARRDAGDPAGSGAALRRYAGALELQGLWEQALEARRAAADAFDAAGQVAATEERLAVGTALRATSRNTAALDVLAQALTGARQAGRRDLEARILGQMGNARVRAGQVAEGLMDARAGLALALEDGHTAATAEVLHRLADSLEHAGDYAGARSAYVDAIEACAEGGLPDFACRACMAVPLYQMGDWNQAAAECRRVLSSPTASAVPRAVANAMLGTVLAHRGQTGRAGPALHDALASSRQLGLVAVQLRALWGLALMEEEGNPAAAATWTGTLLDVWNSSEDHYHVLFPMRWAVTLYARLDAGAELRRASTALGRAAELNGGAVAYSALAHALGELAAADAQLESAAQQFDVAATLLRDTNTPFEEASTRLRLGQVLASLKRPDEAALHLNWAYRAARTLNARALAIHAAQALEDIGQPISPSPAGTSNAIGLTARQLEVLRHVALGLTDRAIAHNLHLSPRTVEMHVGRILASLDSHTRAEAIGKAARLGLLGNPTA</sequence>
<gene>
    <name evidence="4" type="ORF">ABOD76_07465</name>
</gene>
<dbReference type="PANTHER" id="PTHR16305:SF35">
    <property type="entry name" value="TRANSCRIPTIONAL ACTIVATOR DOMAIN"/>
    <property type="match status" value="1"/>
</dbReference>
<feature type="domain" description="HTH luxR-type" evidence="3">
    <location>
        <begin position="878"/>
        <end position="943"/>
    </location>
</feature>
<proteinExistence type="predicted"/>
<dbReference type="Gene3D" id="1.25.40.10">
    <property type="entry name" value="Tetratricopeptide repeat domain"/>
    <property type="match status" value="3"/>
</dbReference>
<dbReference type="InterPro" id="IPR041664">
    <property type="entry name" value="AAA_16"/>
</dbReference>
<organism evidence="4">
    <name type="scientific">Deinococcus sonorensis KR-87</name>
    <dbReference type="NCBI Taxonomy" id="694439"/>
    <lineage>
        <taxon>Bacteria</taxon>
        <taxon>Thermotogati</taxon>
        <taxon>Deinococcota</taxon>
        <taxon>Deinococci</taxon>
        <taxon>Deinococcales</taxon>
        <taxon>Deinococcaceae</taxon>
        <taxon>Deinococcus</taxon>
    </lineage>
</organism>
<dbReference type="InterPro" id="IPR000792">
    <property type="entry name" value="Tscrpt_reg_LuxR_C"/>
</dbReference>
<reference evidence="4" key="1">
    <citation type="submission" date="2024-06" db="EMBL/GenBank/DDBJ databases">
        <title>Draft Genome Sequence of Deinococcus sonorensis Type Strain KR-87, a Biofilm Producing Representative of the Genus Deinococcus.</title>
        <authorList>
            <person name="Boren L.S."/>
            <person name="Grosso R.A."/>
            <person name="Hugenberg-Cox A.N."/>
            <person name="Hill J.T.E."/>
            <person name="Albert C.M."/>
            <person name="Tuohy J.M."/>
        </authorList>
    </citation>
    <scope>NUCLEOTIDE SEQUENCE</scope>
    <source>
        <strain evidence="4">KR-87</strain>
    </source>
</reference>
<dbReference type="InterPro" id="IPR016032">
    <property type="entry name" value="Sig_transdc_resp-reg_C-effctor"/>
</dbReference>
<evidence type="ECO:0000259" key="3">
    <source>
        <dbReference type="PROSITE" id="PS50043"/>
    </source>
</evidence>
<dbReference type="InterPro" id="IPR019734">
    <property type="entry name" value="TPR_rpt"/>
</dbReference>
<dbReference type="PRINTS" id="PR00038">
    <property type="entry name" value="HTHLUXR"/>
</dbReference>